<dbReference type="InterPro" id="IPR051714">
    <property type="entry name" value="Znf_CCHC_NABP"/>
</dbReference>
<accession>J9E1Z0</accession>
<dbReference type="SUPFAM" id="SSF57756">
    <property type="entry name" value="Retrovirus zinc finger-like domains"/>
    <property type="match status" value="1"/>
</dbReference>
<feature type="domain" description="CCHC-type" evidence="2">
    <location>
        <begin position="3"/>
        <end position="19"/>
    </location>
</feature>
<keyword evidence="1" id="KW-0479">Metal-binding</keyword>
<organism evidence="3 4">
    <name type="scientific">Wuchereria bancrofti</name>
    <dbReference type="NCBI Taxonomy" id="6293"/>
    <lineage>
        <taxon>Eukaryota</taxon>
        <taxon>Metazoa</taxon>
        <taxon>Ecdysozoa</taxon>
        <taxon>Nematoda</taxon>
        <taxon>Chromadorea</taxon>
        <taxon>Rhabditida</taxon>
        <taxon>Spirurina</taxon>
        <taxon>Spiruromorpha</taxon>
        <taxon>Filarioidea</taxon>
        <taxon>Onchocercidae</taxon>
        <taxon>Wuchereria</taxon>
    </lineage>
</organism>
<proteinExistence type="predicted"/>
<dbReference type="GO" id="GO:0019899">
    <property type="term" value="F:enzyme binding"/>
    <property type="evidence" value="ECO:0007669"/>
    <property type="project" value="UniProtKB-ARBA"/>
</dbReference>
<evidence type="ECO:0000259" key="2">
    <source>
        <dbReference type="PROSITE" id="PS50158"/>
    </source>
</evidence>
<dbReference type="InterPro" id="IPR001878">
    <property type="entry name" value="Znf_CCHC"/>
</dbReference>
<sequence>NQKCYNCGRFGHISRDCPDSGSDQSKRCYNCQQIGHISRECPRSDRSD</sequence>
<dbReference type="InterPro" id="IPR036875">
    <property type="entry name" value="Znf_CCHC_sf"/>
</dbReference>
<protein>
    <recommendedName>
        <fullName evidence="2">CCHC-type domain-containing protein</fullName>
    </recommendedName>
</protein>
<dbReference type="PROSITE" id="PS50158">
    <property type="entry name" value="ZF_CCHC"/>
    <property type="match status" value="2"/>
</dbReference>
<feature type="non-terminal residue" evidence="3">
    <location>
        <position position="1"/>
    </location>
</feature>
<dbReference type="AlphaFoldDB" id="J9E1Z0"/>
<dbReference type="GO" id="GO:0003676">
    <property type="term" value="F:nucleic acid binding"/>
    <property type="evidence" value="ECO:0007669"/>
    <property type="project" value="InterPro"/>
</dbReference>
<evidence type="ECO:0000313" key="3">
    <source>
        <dbReference type="EMBL" id="EJW76241.1"/>
    </source>
</evidence>
<gene>
    <name evidence="3" type="ORF">WUBG_12852</name>
</gene>
<evidence type="ECO:0000256" key="1">
    <source>
        <dbReference type="PROSITE-ProRule" id="PRU00047"/>
    </source>
</evidence>
<dbReference type="PANTHER" id="PTHR23002">
    <property type="entry name" value="ZINC FINGER CCHC DOMAIN CONTAINING PROTEIN"/>
    <property type="match status" value="1"/>
</dbReference>
<dbReference type="Proteomes" id="UP000004810">
    <property type="component" value="Unassembled WGS sequence"/>
</dbReference>
<feature type="domain" description="CCHC-type" evidence="2">
    <location>
        <begin position="27"/>
        <end position="43"/>
    </location>
</feature>
<dbReference type="EMBL" id="ADBV01009365">
    <property type="protein sequence ID" value="EJW76241.1"/>
    <property type="molecule type" value="Genomic_DNA"/>
</dbReference>
<evidence type="ECO:0000313" key="4">
    <source>
        <dbReference type="Proteomes" id="UP000004810"/>
    </source>
</evidence>
<dbReference type="SMART" id="SM00343">
    <property type="entry name" value="ZnF_C2HC"/>
    <property type="match status" value="2"/>
</dbReference>
<reference evidence="4" key="1">
    <citation type="submission" date="2012-08" db="EMBL/GenBank/DDBJ databases">
        <title>The Genome Sequence of Wuchereria bancrofti.</title>
        <authorList>
            <person name="Nutman T.B."/>
            <person name="Fink D.L."/>
            <person name="Russ C."/>
            <person name="Young S."/>
            <person name="Zeng Q."/>
            <person name="Koehrsen M."/>
            <person name="Alvarado L."/>
            <person name="Berlin A."/>
            <person name="Chapman S.B."/>
            <person name="Chen Z."/>
            <person name="Freedman E."/>
            <person name="Gellesch M."/>
            <person name="Goldberg J."/>
            <person name="Griggs A."/>
            <person name="Gujja S."/>
            <person name="Heilman E.R."/>
            <person name="Heiman D."/>
            <person name="Hepburn T."/>
            <person name="Howarth C."/>
            <person name="Jen D."/>
            <person name="Larson L."/>
            <person name="Lewis B."/>
            <person name="Mehta T."/>
            <person name="Park D."/>
            <person name="Pearson M."/>
            <person name="Roberts A."/>
            <person name="Saif S."/>
            <person name="Shea T."/>
            <person name="Shenoy N."/>
            <person name="Sisk P."/>
            <person name="Stolte C."/>
            <person name="Sykes S."/>
            <person name="Walk T."/>
            <person name="White J."/>
            <person name="Yandava C."/>
            <person name="Haas B."/>
            <person name="Henn M.R."/>
            <person name="Nusbaum C."/>
            <person name="Birren B."/>
        </authorList>
    </citation>
    <scope>NUCLEOTIDE SEQUENCE [LARGE SCALE GENOMIC DNA]</scope>
    <source>
        <strain evidence="4">NA</strain>
    </source>
</reference>
<name>J9E1Z0_WUCBA</name>
<keyword evidence="1" id="KW-0862">Zinc</keyword>
<dbReference type="Gene3D" id="4.10.60.10">
    <property type="entry name" value="Zinc finger, CCHC-type"/>
    <property type="match status" value="2"/>
</dbReference>
<comment type="caution">
    <text evidence="3">The sequence shown here is derived from an EMBL/GenBank/DDBJ whole genome shotgun (WGS) entry which is preliminary data.</text>
</comment>
<keyword evidence="1" id="KW-0863">Zinc-finger</keyword>
<dbReference type="GO" id="GO:0008270">
    <property type="term" value="F:zinc ion binding"/>
    <property type="evidence" value="ECO:0007669"/>
    <property type="project" value="UniProtKB-KW"/>
</dbReference>
<dbReference type="Pfam" id="PF00098">
    <property type="entry name" value="zf-CCHC"/>
    <property type="match status" value="2"/>
</dbReference>